<dbReference type="EMBL" id="JAIWYP010000006">
    <property type="protein sequence ID" value="KAH3805754.1"/>
    <property type="molecule type" value="Genomic_DNA"/>
</dbReference>
<dbReference type="Proteomes" id="UP000828390">
    <property type="component" value="Unassembled WGS sequence"/>
</dbReference>
<organism evidence="1 2">
    <name type="scientific">Dreissena polymorpha</name>
    <name type="common">Zebra mussel</name>
    <name type="synonym">Mytilus polymorpha</name>
    <dbReference type="NCBI Taxonomy" id="45954"/>
    <lineage>
        <taxon>Eukaryota</taxon>
        <taxon>Metazoa</taxon>
        <taxon>Spiralia</taxon>
        <taxon>Lophotrochozoa</taxon>
        <taxon>Mollusca</taxon>
        <taxon>Bivalvia</taxon>
        <taxon>Autobranchia</taxon>
        <taxon>Heteroconchia</taxon>
        <taxon>Euheterodonta</taxon>
        <taxon>Imparidentia</taxon>
        <taxon>Neoheterodontei</taxon>
        <taxon>Myida</taxon>
        <taxon>Dreissenoidea</taxon>
        <taxon>Dreissenidae</taxon>
        <taxon>Dreissena</taxon>
    </lineage>
</organism>
<evidence type="ECO:0000313" key="1">
    <source>
        <dbReference type="EMBL" id="KAH3805754.1"/>
    </source>
</evidence>
<evidence type="ECO:0000313" key="2">
    <source>
        <dbReference type="Proteomes" id="UP000828390"/>
    </source>
</evidence>
<dbReference type="AlphaFoldDB" id="A0A9D4FYA4"/>
<proteinExistence type="predicted"/>
<gene>
    <name evidence="1" type="ORF">DPMN_134061</name>
</gene>
<accession>A0A9D4FYA4</accession>
<reference evidence="1" key="2">
    <citation type="submission" date="2020-11" db="EMBL/GenBank/DDBJ databases">
        <authorList>
            <person name="McCartney M.A."/>
            <person name="Auch B."/>
            <person name="Kono T."/>
            <person name="Mallez S."/>
            <person name="Becker A."/>
            <person name="Gohl D.M."/>
            <person name="Silverstein K.A.T."/>
            <person name="Koren S."/>
            <person name="Bechman K.B."/>
            <person name="Herman A."/>
            <person name="Abrahante J.E."/>
            <person name="Garbe J."/>
        </authorList>
    </citation>
    <scope>NUCLEOTIDE SEQUENCE</scope>
    <source>
        <strain evidence="1">Duluth1</strain>
        <tissue evidence="1">Whole animal</tissue>
    </source>
</reference>
<sequence length="66" mass="7362">MPSTDRDVPIVRFVRNFQVQDTVQNVATTTTAMDVDVGMKVWSQETNGAHCAMTAIMFEPFSNARP</sequence>
<keyword evidence="2" id="KW-1185">Reference proteome</keyword>
<reference evidence="1" key="1">
    <citation type="journal article" date="2019" name="bioRxiv">
        <title>The Genome of the Zebra Mussel, Dreissena polymorpha: A Resource for Invasive Species Research.</title>
        <authorList>
            <person name="McCartney M.A."/>
            <person name="Auch B."/>
            <person name="Kono T."/>
            <person name="Mallez S."/>
            <person name="Zhang Y."/>
            <person name="Obille A."/>
            <person name="Becker A."/>
            <person name="Abrahante J.E."/>
            <person name="Garbe J."/>
            <person name="Badalamenti J.P."/>
            <person name="Herman A."/>
            <person name="Mangelson H."/>
            <person name="Liachko I."/>
            <person name="Sullivan S."/>
            <person name="Sone E.D."/>
            <person name="Koren S."/>
            <person name="Silverstein K.A.T."/>
            <person name="Beckman K.B."/>
            <person name="Gohl D.M."/>
        </authorList>
    </citation>
    <scope>NUCLEOTIDE SEQUENCE</scope>
    <source>
        <strain evidence="1">Duluth1</strain>
        <tissue evidence="1">Whole animal</tissue>
    </source>
</reference>
<comment type="caution">
    <text evidence="1">The sequence shown here is derived from an EMBL/GenBank/DDBJ whole genome shotgun (WGS) entry which is preliminary data.</text>
</comment>
<protein>
    <submittedName>
        <fullName evidence="1">Uncharacterized protein</fullName>
    </submittedName>
</protein>
<name>A0A9D4FYA4_DREPO</name>